<organism evidence="1 3">
    <name type="scientific">Medicago truncatula</name>
    <name type="common">Barrel medic</name>
    <name type="synonym">Medicago tribuloides</name>
    <dbReference type="NCBI Taxonomy" id="3880"/>
    <lineage>
        <taxon>Eukaryota</taxon>
        <taxon>Viridiplantae</taxon>
        <taxon>Streptophyta</taxon>
        <taxon>Embryophyta</taxon>
        <taxon>Tracheophyta</taxon>
        <taxon>Spermatophyta</taxon>
        <taxon>Magnoliopsida</taxon>
        <taxon>eudicotyledons</taxon>
        <taxon>Gunneridae</taxon>
        <taxon>Pentapetalae</taxon>
        <taxon>rosids</taxon>
        <taxon>fabids</taxon>
        <taxon>Fabales</taxon>
        <taxon>Fabaceae</taxon>
        <taxon>Papilionoideae</taxon>
        <taxon>50 kb inversion clade</taxon>
        <taxon>NPAAA clade</taxon>
        <taxon>Hologalegina</taxon>
        <taxon>IRL clade</taxon>
        <taxon>Trifolieae</taxon>
        <taxon>Medicago</taxon>
    </lineage>
</organism>
<dbReference type="STRING" id="3880.G7IY04"/>
<reference evidence="1 3" key="1">
    <citation type="journal article" date="2011" name="Nature">
        <title>The Medicago genome provides insight into the evolution of rhizobial symbioses.</title>
        <authorList>
            <person name="Young N.D."/>
            <person name="Debelle F."/>
            <person name="Oldroyd G.E."/>
            <person name="Geurts R."/>
            <person name="Cannon S.B."/>
            <person name="Udvardi M.K."/>
            <person name="Benedito V.A."/>
            <person name="Mayer K.F."/>
            <person name="Gouzy J."/>
            <person name="Schoof H."/>
            <person name="Van de Peer Y."/>
            <person name="Proost S."/>
            <person name="Cook D.R."/>
            <person name="Meyers B.C."/>
            <person name="Spannagl M."/>
            <person name="Cheung F."/>
            <person name="De Mita S."/>
            <person name="Krishnakumar V."/>
            <person name="Gundlach H."/>
            <person name="Zhou S."/>
            <person name="Mudge J."/>
            <person name="Bharti A.K."/>
            <person name="Murray J.D."/>
            <person name="Naoumkina M.A."/>
            <person name="Rosen B."/>
            <person name="Silverstein K.A."/>
            <person name="Tang H."/>
            <person name="Rombauts S."/>
            <person name="Zhao P.X."/>
            <person name="Zhou P."/>
            <person name="Barbe V."/>
            <person name="Bardou P."/>
            <person name="Bechner M."/>
            <person name="Bellec A."/>
            <person name="Berger A."/>
            <person name="Berges H."/>
            <person name="Bidwell S."/>
            <person name="Bisseling T."/>
            <person name="Choisne N."/>
            <person name="Couloux A."/>
            <person name="Denny R."/>
            <person name="Deshpande S."/>
            <person name="Dai X."/>
            <person name="Doyle J.J."/>
            <person name="Dudez A.M."/>
            <person name="Farmer A.D."/>
            <person name="Fouteau S."/>
            <person name="Franken C."/>
            <person name="Gibelin C."/>
            <person name="Gish J."/>
            <person name="Goldstein S."/>
            <person name="Gonzalez A.J."/>
            <person name="Green P.J."/>
            <person name="Hallab A."/>
            <person name="Hartog M."/>
            <person name="Hua A."/>
            <person name="Humphray S.J."/>
            <person name="Jeong D.H."/>
            <person name="Jing Y."/>
            <person name="Jocker A."/>
            <person name="Kenton S.M."/>
            <person name="Kim D.J."/>
            <person name="Klee K."/>
            <person name="Lai H."/>
            <person name="Lang C."/>
            <person name="Lin S."/>
            <person name="Macmil S.L."/>
            <person name="Magdelenat G."/>
            <person name="Matthews L."/>
            <person name="McCorrison J."/>
            <person name="Monaghan E.L."/>
            <person name="Mun J.H."/>
            <person name="Najar F.Z."/>
            <person name="Nicholson C."/>
            <person name="Noirot C."/>
            <person name="O'Bleness M."/>
            <person name="Paule C.R."/>
            <person name="Poulain J."/>
            <person name="Prion F."/>
            <person name="Qin B."/>
            <person name="Qu C."/>
            <person name="Retzel E.F."/>
            <person name="Riddle C."/>
            <person name="Sallet E."/>
            <person name="Samain S."/>
            <person name="Samson N."/>
            <person name="Sanders I."/>
            <person name="Saurat O."/>
            <person name="Scarpelli C."/>
            <person name="Schiex T."/>
            <person name="Segurens B."/>
            <person name="Severin A.J."/>
            <person name="Sherrier D.J."/>
            <person name="Shi R."/>
            <person name="Sims S."/>
            <person name="Singer S.R."/>
            <person name="Sinharoy S."/>
            <person name="Sterck L."/>
            <person name="Viollet A."/>
            <person name="Wang B.B."/>
            <person name="Wang K."/>
            <person name="Wang M."/>
            <person name="Wang X."/>
            <person name="Warfsmann J."/>
            <person name="Weissenbach J."/>
            <person name="White D.D."/>
            <person name="White J.D."/>
            <person name="Wiley G.B."/>
            <person name="Wincker P."/>
            <person name="Xing Y."/>
            <person name="Yang L."/>
            <person name="Yao Z."/>
            <person name="Ying F."/>
            <person name="Zhai J."/>
            <person name="Zhou L."/>
            <person name="Zuber A."/>
            <person name="Denarie J."/>
            <person name="Dixon R.A."/>
            <person name="May G.D."/>
            <person name="Schwartz D.C."/>
            <person name="Rogers J."/>
            <person name="Quetier F."/>
            <person name="Town C.D."/>
            <person name="Roe B.A."/>
        </authorList>
    </citation>
    <scope>NUCLEOTIDE SEQUENCE [LARGE SCALE GENOMIC DNA]</scope>
    <source>
        <strain evidence="1">A17</strain>
        <strain evidence="2 3">cv. Jemalong A17</strain>
    </source>
</reference>
<evidence type="ECO:0000313" key="3">
    <source>
        <dbReference type="Proteomes" id="UP000002051"/>
    </source>
</evidence>
<dbReference type="HOGENOM" id="CLU_1206373_0_0_1"/>
<dbReference type="PaxDb" id="3880-AES70346"/>
<keyword evidence="3" id="KW-1185">Reference proteome</keyword>
<evidence type="ECO:0000313" key="2">
    <source>
        <dbReference type="EnsemblPlants" id="AES70346"/>
    </source>
</evidence>
<reference evidence="2" key="3">
    <citation type="submission" date="2015-04" db="UniProtKB">
        <authorList>
            <consortium name="EnsemblPlants"/>
        </authorList>
    </citation>
    <scope>IDENTIFICATION</scope>
    <source>
        <strain evidence="2">cv. Jemalong A17</strain>
    </source>
</reference>
<reference evidence="1 3" key="2">
    <citation type="journal article" date="2014" name="BMC Genomics">
        <title>An improved genome release (version Mt4.0) for the model legume Medicago truncatula.</title>
        <authorList>
            <person name="Tang H."/>
            <person name="Krishnakumar V."/>
            <person name="Bidwell S."/>
            <person name="Rosen B."/>
            <person name="Chan A."/>
            <person name="Zhou S."/>
            <person name="Gentzbittel L."/>
            <person name="Childs K.L."/>
            <person name="Yandell M."/>
            <person name="Gundlach H."/>
            <person name="Mayer K.F."/>
            <person name="Schwartz D.C."/>
            <person name="Town C.D."/>
        </authorList>
    </citation>
    <scope>GENOME REANNOTATION</scope>
    <source>
        <strain evidence="2 3">cv. Jemalong A17</strain>
    </source>
</reference>
<dbReference type="PANTHER" id="PTHR36617:SF5">
    <property type="entry name" value="OS05G0421675 PROTEIN"/>
    <property type="match status" value="1"/>
</dbReference>
<protein>
    <submittedName>
        <fullName evidence="1 2">Uncharacterized protein</fullName>
    </submittedName>
</protein>
<dbReference type="EMBL" id="CM001219">
    <property type="protein sequence ID" value="AES70346.1"/>
    <property type="molecule type" value="Genomic_DNA"/>
</dbReference>
<gene>
    <name evidence="1" type="ordered locus">MTR_3g051920</name>
</gene>
<dbReference type="Proteomes" id="UP000002051">
    <property type="component" value="Chromosome 3"/>
</dbReference>
<dbReference type="EnsemblPlants" id="AES70346">
    <property type="protein sequence ID" value="AES70346"/>
    <property type="gene ID" value="MTR_3g051920"/>
</dbReference>
<sequence>MSMTTTSTKESKVHDAAHNRLATLIAHLLPPSTTSSSALIQPLHLSASSRISPPLNLKGTLTIVDDRTGKKYNIEVFPDGTIKSNDFKNVMDVSALFPNWLSESSSILFFACWEGLWRKVLVARYAAEDGGLEDGGWSYSSWWREIVRIRYGRRVGDGAETYFWRDCWCGDVSFRERFHRLYDLAVQKAITVRNMFLLGWNDGGEDTSTDMWQWLLDRVGVAPFVVFMTC</sequence>
<evidence type="ECO:0000313" key="1">
    <source>
        <dbReference type="EMBL" id="AES70346.1"/>
    </source>
</evidence>
<dbReference type="AlphaFoldDB" id="G7IY04"/>
<accession>G7IY04</accession>
<name>G7IY04_MEDTR</name>
<proteinExistence type="predicted"/>
<dbReference type="PANTHER" id="PTHR36617">
    <property type="entry name" value="PROTEIN, PUTATIVE-RELATED"/>
    <property type="match status" value="1"/>
</dbReference>